<dbReference type="EMBL" id="HACA01022499">
    <property type="protein sequence ID" value="CDW39860.1"/>
    <property type="molecule type" value="Transcribed_RNA"/>
</dbReference>
<protein>
    <submittedName>
        <fullName evidence="1">Uncharacterized protein</fullName>
    </submittedName>
</protein>
<reference evidence="1" key="1">
    <citation type="submission" date="2014-05" db="EMBL/GenBank/DDBJ databases">
        <authorList>
            <person name="Chronopoulou M."/>
        </authorList>
    </citation>
    <scope>NUCLEOTIDE SEQUENCE</scope>
    <source>
        <tissue evidence="1">Whole organism</tissue>
    </source>
</reference>
<name>A0A0K2UP92_LEPSM</name>
<proteinExistence type="predicted"/>
<evidence type="ECO:0000313" key="1">
    <source>
        <dbReference type="EMBL" id="CDW39860.1"/>
    </source>
</evidence>
<sequence length="25" mass="3209">MVRFKKKIEYLLRDSTKFRVPFRYS</sequence>
<organism evidence="1">
    <name type="scientific">Lepeophtheirus salmonis</name>
    <name type="common">Salmon louse</name>
    <name type="synonym">Caligus salmonis</name>
    <dbReference type="NCBI Taxonomy" id="72036"/>
    <lineage>
        <taxon>Eukaryota</taxon>
        <taxon>Metazoa</taxon>
        <taxon>Ecdysozoa</taxon>
        <taxon>Arthropoda</taxon>
        <taxon>Crustacea</taxon>
        <taxon>Multicrustacea</taxon>
        <taxon>Hexanauplia</taxon>
        <taxon>Copepoda</taxon>
        <taxon>Siphonostomatoida</taxon>
        <taxon>Caligidae</taxon>
        <taxon>Lepeophtheirus</taxon>
    </lineage>
</organism>
<dbReference type="AlphaFoldDB" id="A0A0K2UP92"/>
<accession>A0A0K2UP92</accession>